<dbReference type="HOGENOM" id="CLU_1098280_0_0_1"/>
<accession>C5FFY2</accession>
<dbReference type="InterPro" id="IPR036047">
    <property type="entry name" value="F-box-like_dom_sf"/>
</dbReference>
<dbReference type="AlphaFoldDB" id="C5FFY2"/>
<dbReference type="RefSeq" id="XP_002849552.1">
    <property type="nucleotide sequence ID" value="XM_002849506.1"/>
</dbReference>
<dbReference type="SUPFAM" id="SSF81383">
    <property type="entry name" value="F-box domain"/>
    <property type="match status" value="1"/>
</dbReference>
<name>C5FFY2_ARTOC</name>
<dbReference type="Proteomes" id="UP000002035">
    <property type="component" value="Unassembled WGS sequence"/>
</dbReference>
<gene>
    <name evidence="1" type="ORF">MCYG_02486</name>
</gene>
<reference evidence="2" key="1">
    <citation type="journal article" date="2012" name="MBio">
        <title>Comparative genome analysis of Trichophyton rubrum and related dermatophytes reveals candidate genes involved in infection.</title>
        <authorList>
            <person name="Martinez D.A."/>
            <person name="Oliver B.G."/>
            <person name="Graeser Y."/>
            <person name="Goldberg J.M."/>
            <person name="Li W."/>
            <person name="Martinez-Rossi N.M."/>
            <person name="Monod M."/>
            <person name="Shelest E."/>
            <person name="Barton R.C."/>
            <person name="Birch E."/>
            <person name="Brakhage A.A."/>
            <person name="Chen Z."/>
            <person name="Gurr S.J."/>
            <person name="Heiman D."/>
            <person name="Heitman J."/>
            <person name="Kosti I."/>
            <person name="Rossi A."/>
            <person name="Saif S."/>
            <person name="Samalova M."/>
            <person name="Saunders C.W."/>
            <person name="Shea T."/>
            <person name="Summerbell R.C."/>
            <person name="Xu J."/>
            <person name="Young S."/>
            <person name="Zeng Q."/>
            <person name="Birren B.W."/>
            <person name="Cuomo C.A."/>
            <person name="White T.C."/>
        </authorList>
    </citation>
    <scope>NUCLEOTIDE SEQUENCE [LARGE SCALE GENOMIC DNA]</scope>
    <source>
        <strain evidence="2">ATCC MYA-4605 / CBS 113480</strain>
    </source>
</reference>
<keyword evidence="2" id="KW-1185">Reference proteome</keyword>
<dbReference type="GeneID" id="9222522"/>
<evidence type="ECO:0008006" key="3">
    <source>
        <dbReference type="Google" id="ProtNLM"/>
    </source>
</evidence>
<dbReference type="STRING" id="554155.C5FFY2"/>
<evidence type="ECO:0000313" key="1">
    <source>
        <dbReference type="EMBL" id="EEQ29667.1"/>
    </source>
</evidence>
<protein>
    <recommendedName>
        <fullName evidence="3">F-box domain-containing protein</fullName>
    </recommendedName>
</protein>
<organism evidence="1 2">
    <name type="scientific">Arthroderma otae (strain ATCC MYA-4605 / CBS 113480)</name>
    <name type="common">Microsporum canis</name>
    <dbReference type="NCBI Taxonomy" id="554155"/>
    <lineage>
        <taxon>Eukaryota</taxon>
        <taxon>Fungi</taxon>
        <taxon>Dikarya</taxon>
        <taxon>Ascomycota</taxon>
        <taxon>Pezizomycotina</taxon>
        <taxon>Eurotiomycetes</taxon>
        <taxon>Eurotiomycetidae</taxon>
        <taxon>Onygenales</taxon>
        <taxon>Arthrodermataceae</taxon>
        <taxon>Microsporum</taxon>
    </lineage>
</organism>
<evidence type="ECO:0000313" key="2">
    <source>
        <dbReference type="Proteomes" id="UP000002035"/>
    </source>
</evidence>
<proteinExistence type="predicted"/>
<sequence>MDPDLCFVAPRLRQALLRRETPVELFLDRPEYNLVTLFARPVVVHPREWEKKNDKPRHPPLCTQGNTIPRKRRRCSESSRVPPDSLAQSEISLSRLLELPVEILYMIRDLLDYNTLYGLGLTCRCLWEMAKPIIIQFFAAELGTWTGTPVICGLLSLEDLYELDEGFDTDEEEAIWPDEPAGIPINLFQLADARYFSTLGPNPQHTLYFAPNPKLSFREKGDKGPFRQMRVKYYGAQNPLFSIPPTRNGFLET</sequence>
<dbReference type="EMBL" id="DS995702">
    <property type="protein sequence ID" value="EEQ29667.1"/>
    <property type="molecule type" value="Genomic_DNA"/>
</dbReference>
<dbReference type="VEuPathDB" id="FungiDB:MCYG_02486"/>
<dbReference type="eggNOG" id="ENOG502S952">
    <property type="taxonomic scope" value="Eukaryota"/>
</dbReference>
<dbReference type="OrthoDB" id="2588098at2759"/>